<evidence type="ECO:0000313" key="3">
    <source>
        <dbReference type="EMBL" id="EAR98322.2"/>
    </source>
</evidence>
<dbReference type="EMBL" id="GG662651">
    <property type="protein sequence ID" value="EAR98322.2"/>
    <property type="molecule type" value="Genomic_DNA"/>
</dbReference>
<feature type="coiled-coil region" evidence="1">
    <location>
        <begin position="940"/>
        <end position="967"/>
    </location>
</feature>
<reference evidence="4" key="1">
    <citation type="journal article" date="2006" name="PLoS Biol.">
        <title>Macronuclear genome sequence of the ciliate Tetrahymena thermophila, a model eukaryote.</title>
        <authorList>
            <person name="Eisen J.A."/>
            <person name="Coyne R.S."/>
            <person name="Wu M."/>
            <person name="Wu D."/>
            <person name="Thiagarajan M."/>
            <person name="Wortman J.R."/>
            <person name="Badger J.H."/>
            <person name="Ren Q."/>
            <person name="Amedeo P."/>
            <person name="Jones K.M."/>
            <person name="Tallon L.J."/>
            <person name="Delcher A.L."/>
            <person name="Salzberg S.L."/>
            <person name="Silva J.C."/>
            <person name="Haas B.J."/>
            <person name="Majoros W.H."/>
            <person name="Farzad M."/>
            <person name="Carlton J.M."/>
            <person name="Smith R.K. Jr."/>
            <person name="Garg J."/>
            <person name="Pearlman R.E."/>
            <person name="Karrer K.M."/>
            <person name="Sun L."/>
            <person name="Manning G."/>
            <person name="Elde N.C."/>
            <person name="Turkewitz A.P."/>
            <person name="Asai D.J."/>
            <person name="Wilkes D.E."/>
            <person name="Wang Y."/>
            <person name="Cai H."/>
            <person name="Collins K."/>
            <person name="Stewart B.A."/>
            <person name="Lee S.R."/>
            <person name="Wilamowska K."/>
            <person name="Weinberg Z."/>
            <person name="Ruzzo W.L."/>
            <person name="Wloga D."/>
            <person name="Gaertig J."/>
            <person name="Frankel J."/>
            <person name="Tsao C.-C."/>
            <person name="Gorovsky M.A."/>
            <person name="Keeling P.J."/>
            <person name="Waller R.F."/>
            <person name="Patron N.J."/>
            <person name="Cherry J.M."/>
            <person name="Stover N.A."/>
            <person name="Krieger C.J."/>
            <person name="del Toro C."/>
            <person name="Ryder H.F."/>
            <person name="Williamson S.C."/>
            <person name="Barbeau R.A."/>
            <person name="Hamilton E.P."/>
            <person name="Orias E."/>
        </authorList>
    </citation>
    <scope>NUCLEOTIDE SEQUENCE [LARGE SCALE GENOMIC DNA]</scope>
    <source>
        <strain evidence="4">SB210</strain>
    </source>
</reference>
<feature type="compositionally biased region" description="Polar residues" evidence="2">
    <location>
        <begin position="599"/>
        <end position="612"/>
    </location>
</feature>
<gene>
    <name evidence="3" type="ORF">TTHERM_00285530</name>
</gene>
<dbReference type="InParanoid" id="I7MKF3"/>
<dbReference type="eggNOG" id="ENOG502T0Z7">
    <property type="taxonomic scope" value="Eukaryota"/>
</dbReference>
<name>I7MKF3_TETTS</name>
<dbReference type="GeneID" id="7823843"/>
<evidence type="ECO:0000256" key="1">
    <source>
        <dbReference type="SAM" id="Coils"/>
    </source>
</evidence>
<evidence type="ECO:0000256" key="2">
    <source>
        <dbReference type="SAM" id="MobiDB-lite"/>
    </source>
</evidence>
<feature type="region of interest" description="Disordered" evidence="2">
    <location>
        <begin position="599"/>
        <end position="634"/>
    </location>
</feature>
<evidence type="ECO:0000313" key="4">
    <source>
        <dbReference type="Proteomes" id="UP000009168"/>
    </source>
</evidence>
<dbReference type="AlphaFoldDB" id="I7MKF3"/>
<sequence>MNNQNSQNHILYYPIQANGNVRQQPNQFNLTQNSGNLIPFTQISKEKDYTYANQPPVLNQQHIQLQPPQLMINQQKIPNQNIPNTLQSLATNFPNQIVKKQQQQFMDLNYAQPSRSSLTPVQQVQQATTVTPPNPFAGTSINNPTTQMTLNAAQTSTIPQNLQKNQQYLQNNLLNGNNNKQAVNQNHIVQNNNSNNLQTQDVLQPEMTLQLNTTQNQIKGTTQKKQQQIAFQATDQTKQNNQLQQKNSQYQQISLQQQQSLPQFIQIPSTLNQQQNQQQNLAQQQVSMHQNIHNPQPIIKSQNSTQPQQNINEFDSTHYIVPKAKSSIINNQNNANNLANNYIDFNQQQKQKDQQKIDQLSNLYPQQQLQNQQLLQQERIEDKKIQLIKDIQQIPQQNQLQQVNMIQNEGEGENAFGEAAQVERFINIQKNSKVLILSEKIRIKYENKDVNNSLCSDFDINSWTNEIDNIINLYEMTLTGHLIKAIEFMNGETSLSFLIEITKPFLKNQLRKKSGKPFGDGDENRIIKGGLAEYCFQKKDQNQDIWTLNQEKLPSIINDTNEKLKKYIDNLKKSKGKGQTSVISQGNDINQSFQQQDHQNLNDTFQGSTKATKNGDKKQRRKNQEKLKDKTAEKQNAIYNNLGKEHNDNYGENHLEEQNDLIMNEGYHEENDRNSDIMLGDEEEKKENHGNQSFINAQIQNYQKQNKINSIKQEETNLLNNQGFYLSSNPSLIQNQYSKNIDIKIESQQDRKVSQQIGIKQNSFSIPENNSKKRIFHSNDENFDEGIQNNGASSKTALYRQHQGTQQNNNLFNDQNELNQGFNSNQVANLNGNQNSFQNKGFVLSNKVEQQNEDIQHKIELTQRQINCKKLTEQQIKEYKKKYKIGQFLINEQLNQELEKKENQDITKSINQIDQLKIVGMALCYGVFKDQITKMVNVIKENQDAEVRKMNQRSKEMKQMLQQLQLL</sequence>
<dbReference type="STRING" id="312017.I7MKF3"/>
<feature type="compositionally biased region" description="Basic and acidic residues" evidence="2">
    <location>
        <begin position="613"/>
        <end position="633"/>
    </location>
</feature>
<dbReference type="OrthoDB" id="291303at2759"/>
<accession>I7MKF3</accession>
<dbReference type="RefSeq" id="XP_001018567.2">
    <property type="nucleotide sequence ID" value="XM_001018567.2"/>
</dbReference>
<organism evidence="3 4">
    <name type="scientific">Tetrahymena thermophila (strain SB210)</name>
    <dbReference type="NCBI Taxonomy" id="312017"/>
    <lineage>
        <taxon>Eukaryota</taxon>
        <taxon>Sar</taxon>
        <taxon>Alveolata</taxon>
        <taxon>Ciliophora</taxon>
        <taxon>Intramacronucleata</taxon>
        <taxon>Oligohymenophorea</taxon>
        <taxon>Hymenostomatida</taxon>
        <taxon>Tetrahymenina</taxon>
        <taxon>Tetrahymenidae</taxon>
        <taxon>Tetrahymena</taxon>
    </lineage>
</organism>
<keyword evidence="1" id="KW-0175">Coiled coil</keyword>
<proteinExistence type="predicted"/>
<dbReference type="KEGG" id="tet:TTHERM_00285530"/>
<keyword evidence="4" id="KW-1185">Reference proteome</keyword>
<protein>
    <submittedName>
        <fullName evidence="3">Uncharacterized protein</fullName>
    </submittedName>
</protein>
<dbReference type="Proteomes" id="UP000009168">
    <property type="component" value="Unassembled WGS sequence"/>
</dbReference>